<evidence type="ECO:0000313" key="3">
    <source>
        <dbReference type="Proteomes" id="UP000327493"/>
    </source>
</evidence>
<feature type="compositionally biased region" description="Polar residues" evidence="1">
    <location>
        <begin position="200"/>
        <end position="212"/>
    </location>
</feature>
<feature type="compositionally biased region" description="Basic and acidic residues" evidence="1">
    <location>
        <begin position="137"/>
        <end position="179"/>
    </location>
</feature>
<feature type="compositionally biased region" description="Basic and acidic residues" evidence="1">
    <location>
        <begin position="351"/>
        <end position="363"/>
    </location>
</feature>
<reference evidence="2 3" key="1">
    <citation type="submission" date="2019-08" db="EMBL/GenBank/DDBJ databases">
        <title>A chromosome-level genome assembly, high-density linkage maps, and genome scans reveal the genomic architecture of hybrid incompatibilities underlying speciation via character displacement in darters (Percidae: Etheostominae).</title>
        <authorList>
            <person name="Moran R.L."/>
            <person name="Catchen J.M."/>
            <person name="Fuller R.C."/>
        </authorList>
    </citation>
    <scope>NUCLEOTIDE SEQUENCE [LARGE SCALE GENOMIC DNA]</scope>
    <source>
        <strain evidence="2">EspeVRDwgs_2016</strain>
        <tissue evidence="2">Muscle</tissue>
    </source>
</reference>
<feature type="compositionally biased region" description="Basic and acidic residues" evidence="1">
    <location>
        <begin position="73"/>
        <end position="84"/>
    </location>
</feature>
<dbReference type="OrthoDB" id="8401023at2759"/>
<feature type="compositionally biased region" description="Basic and acidic residues" evidence="1">
    <location>
        <begin position="214"/>
        <end position="239"/>
    </location>
</feature>
<name>A0A5J5DMS4_9PERO</name>
<dbReference type="Proteomes" id="UP000327493">
    <property type="component" value="Chromosome 2"/>
</dbReference>
<evidence type="ECO:0000256" key="1">
    <source>
        <dbReference type="SAM" id="MobiDB-lite"/>
    </source>
</evidence>
<keyword evidence="3" id="KW-1185">Reference proteome</keyword>
<feature type="compositionally biased region" description="Basic and acidic residues" evidence="1">
    <location>
        <begin position="186"/>
        <end position="199"/>
    </location>
</feature>
<feature type="compositionally biased region" description="Basic and acidic residues" evidence="1">
    <location>
        <begin position="8"/>
        <end position="24"/>
    </location>
</feature>
<feature type="compositionally biased region" description="Low complexity" evidence="1">
    <location>
        <begin position="447"/>
        <end position="465"/>
    </location>
</feature>
<dbReference type="EMBL" id="VOFY01000002">
    <property type="protein sequence ID" value="KAA8594509.1"/>
    <property type="molecule type" value="Genomic_DNA"/>
</dbReference>
<feature type="compositionally biased region" description="Basic and acidic residues" evidence="1">
    <location>
        <begin position="107"/>
        <end position="128"/>
    </location>
</feature>
<sequence length="650" mass="74616">MMQSNRSEYSHRRQYNDKSSRQWEDYDDGWEERREPYRHIAQDSYQKHGGDGQSSTERTGRSREYSDSPKMLHSKDAMNRDWARKRSARRRMSSPVWGTCEKKRRRCTEDKDDYMYRREPEDETDRQSPDSFSSAHVTKDFKHTLPEEEDIRYRKTPQDSKHRYRHKEFTYRQQPDDYRQSSGYYKGRDGHERSQDISQDRTQSQDCSTKSFSKPRERTDGPSADHKDYRQRFPVKEPRGQSFERAVTSQSAAVPEPKKSAMGFQRFLDVLNKGVNVTMLNKIVAQTTTEVSDRPHSPSPVMNTDRLCSSGYAGGQQGSHQNTSHWSKCKRSQRLTSPKPHRRSFSPEGRAPSDEKCLQRADGEQSYFSSISRSVSPSVVGKVTLTPEEEHKHRQMQDVLQAIGMDLGSEELGQMSHRIHERLYGKKDCDVGRHRRGSRERDTRPAFSPRPLSRSSSSSQSSFSLVNHEYHQKKDVYSAQRDETEVQQIQVNEAVGYGQNSSSGTLQESQKWESYSQESTAACPSFSQNSSSTLSTSSTTLAMPNYSPVNRSPLMPYPALPPALPPPNLPHLGPRFFMPNLPPFLPYPLAPPLNIFPALLAQTRHLLNPSNPPFFNLPGNTPTQYMNTTQKSKTLSRPRCLQVIETKQPG</sequence>
<comment type="caution">
    <text evidence="2">The sequence shown here is derived from an EMBL/GenBank/DDBJ whole genome shotgun (WGS) entry which is preliminary data.</text>
</comment>
<feature type="region of interest" description="Disordered" evidence="1">
    <location>
        <begin position="1"/>
        <end position="257"/>
    </location>
</feature>
<protein>
    <submittedName>
        <fullName evidence="2">Uncharacterized protein</fullName>
    </submittedName>
</protein>
<feature type="region of interest" description="Disordered" evidence="1">
    <location>
        <begin position="430"/>
        <end position="465"/>
    </location>
</feature>
<gene>
    <name evidence="2" type="ORF">FQN60_011644</name>
</gene>
<feature type="region of interest" description="Disordered" evidence="1">
    <location>
        <begin position="287"/>
        <end position="370"/>
    </location>
</feature>
<evidence type="ECO:0000313" key="2">
    <source>
        <dbReference type="EMBL" id="KAA8594509.1"/>
    </source>
</evidence>
<proteinExistence type="predicted"/>
<dbReference type="AlphaFoldDB" id="A0A5J5DMS4"/>
<feature type="compositionally biased region" description="Basic and acidic residues" evidence="1">
    <location>
        <begin position="58"/>
        <end position="67"/>
    </location>
</feature>
<accession>A0A5J5DMS4</accession>
<feature type="compositionally biased region" description="Basic residues" evidence="1">
    <location>
        <begin position="327"/>
        <end position="344"/>
    </location>
</feature>
<feature type="compositionally biased region" description="Basic and acidic residues" evidence="1">
    <location>
        <begin position="31"/>
        <end position="50"/>
    </location>
</feature>
<organism evidence="2 3">
    <name type="scientific">Etheostoma spectabile</name>
    <name type="common">orangethroat darter</name>
    <dbReference type="NCBI Taxonomy" id="54343"/>
    <lineage>
        <taxon>Eukaryota</taxon>
        <taxon>Metazoa</taxon>
        <taxon>Chordata</taxon>
        <taxon>Craniata</taxon>
        <taxon>Vertebrata</taxon>
        <taxon>Euteleostomi</taxon>
        <taxon>Actinopterygii</taxon>
        <taxon>Neopterygii</taxon>
        <taxon>Teleostei</taxon>
        <taxon>Neoteleostei</taxon>
        <taxon>Acanthomorphata</taxon>
        <taxon>Eupercaria</taxon>
        <taxon>Perciformes</taxon>
        <taxon>Percoidei</taxon>
        <taxon>Percidae</taxon>
        <taxon>Etheostomatinae</taxon>
        <taxon>Etheostoma</taxon>
    </lineage>
</organism>